<evidence type="ECO:0000256" key="1">
    <source>
        <dbReference type="ARBA" id="ARBA00008791"/>
    </source>
</evidence>
<dbReference type="Pfam" id="PF00582">
    <property type="entry name" value="Usp"/>
    <property type="match status" value="2"/>
</dbReference>
<reference evidence="3 4" key="1">
    <citation type="submission" date="2018-05" db="EMBL/GenBank/DDBJ databases">
        <title>Chitinophaga sp. nov., isolated from rhizosphere soil of Alhagi.</title>
        <authorList>
            <person name="Liu Y."/>
        </authorList>
    </citation>
    <scope>NUCLEOTIDE SEQUENCE [LARGE SCALE GENOMIC DNA]</scope>
    <source>
        <strain evidence="3 4">T22</strain>
    </source>
</reference>
<dbReference type="EMBL" id="CP029600">
    <property type="protein sequence ID" value="AWO00832.1"/>
    <property type="molecule type" value="Genomic_DNA"/>
</dbReference>
<comment type="similarity">
    <text evidence="1">Belongs to the universal stress protein A family.</text>
</comment>
<dbReference type="CDD" id="cd00293">
    <property type="entry name" value="USP-like"/>
    <property type="match status" value="1"/>
</dbReference>
<evidence type="ECO:0000313" key="3">
    <source>
        <dbReference type="EMBL" id="AWO00832.1"/>
    </source>
</evidence>
<dbReference type="InterPro" id="IPR006016">
    <property type="entry name" value="UspA"/>
</dbReference>
<sequence>MKSLLILTDFSEAAFRAAEYACGIAAGLEVNRLILYHAYQTIVGGTEIPVVQDSQEVYLESMRSLGLLHDRLKALAGPSVEIELVAEEAILGERINERYRQGEVIAVVMGVSGKSNLEKLLMGSMTAQVLKSSEMPVLIVPQNALVGRPVKTVVFATDLEEVTHVSLSRLYAFLDAFGASLYVLNVMPETQEKYAPETFEAITDLHRQLEKYAPTFGYITRNDVVEGILTFSDERRASLIMAVPKKHGGFSALFHKSISKKLAYHSAIPLLLFPVVE</sequence>
<feature type="domain" description="UspA" evidence="2">
    <location>
        <begin position="2"/>
        <end position="141"/>
    </location>
</feature>
<dbReference type="InterPro" id="IPR014729">
    <property type="entry name" value="Rossmann-like_a/b/a_fold"/>
</dbReference>
<evidence type="ECO:0000313" key="4">
    <source>
        <dbReference type="Proteomes" id="UP000246099"/>
    </source>
</evidence>
<organism evidence="3 4">
    <name type="scientific">Chitinophaga alhagiae</name>
    <dbReference type="NCBI Taxonomy" id="2203219"/>
    <lineage>
        <taxon>Bacteria</taxon>
        <taxon>Pseudomonadati</taxon>
        <taxon>Bacteroidota</taxon>
        <taxon>Chitinophagia</taxon>
        <taxon>Chitinophagales</taxon>
        <taxon>Chitinophagaceae</taxon>
        <taxon>Chitinophaga</taxon>
    </lineage>
</organism>
<dbReference type="PANTHER" id="PTHR46268:SF6">
    <property type="entry name" value="UNIVERSAL STRESS PROTEIN UP12"/>
    <property type="match status" value="1"/>
</dbReference>
<evidence type="ECO:0000259" key="2">
    <source>
        <dbReference type="Pfam" id="PF00582"/>
    </source>
</evidence>
<dbReference type="SUPFAM" id="SSF52402">
    <property type="entry name" value="Adenine nucleotide alpha hydrolases-like"/>
    <property type="match status" value="2"/>
</dbReference>
<dbReference type="Gene3D" id="3.40.50.620">
    <property type="entry name" value="HUPs"/>
    <property type="match status" value="2"/>
</dbReference>
<keyword evidence="4" id="KW-1185">Reference proteome</keyword>
<dbReference type="InterPro" id="IPR006015">
    <property type="entry name" value="Universal_stress_UspA"/>
</dbReference>
<protein>
    <recommendedName>
        <fullName evidence="2">UspA domain-containing protein</fullName>
    </recommendedName>
</protein>
<dbReference type="PRINTS" id="PR01438">
    <property type="entry name" value="UNVRSLSTRESS"/>
</dbReference>
<gene>
    <name evidence="3" type="ORF">DLD77_03535</name>
</gene>
<accession>A0ABM6WAA1</accession>
<dbReference type="PANTHER" id="PTHR46268">
    <property type="entry name" value="STRESS RESPONSE PROTEIN NHAX"/>
    <property type="match status" value="1"/>
</dbReference>
<proteinExistence type="inferred from homology"/>
<feature type="domain" description="UspA" evidence="2">
    <location>
        <begin position="151"/>
        <end position="273"/>
    </location>
</feature>
<name>A0ABM6WAA1_9BACT</name>
<dbReference type="Proteomes" id="UP000246099">
    <property type="component" value="Chromosome"/>
</dbReference>
<dbReference type="RefSeq" id="WP_119076693.1">
    <property type="nucleotide sequence ID" value="NZ_CP029600.1"/>
</dbReference>